<evidence type="ECO:0000313" key="2">
    <source>
        <dbReference type="EMBL" id="ESU70635.1"/>
    </source>
</evidence>
<feature type="domain" description="DUF3825" evidence="1">
    <location>
        <begin position="38"/>
        <end position="276"/>
    </location>
</feature>
<protein>
    <recommendedName>
        <fullName evidence="1">DUF3825 domain-containing protein</fullName>
    </recommendedName>
</protein>
<organism evidence="2 3">
    <name type="scientific">Geobacillus thermopakistaniensis (strain MAS1)</name>
    <dbReference type="NCBI Taxonomy" id="1408282"/>
    <lineage>
        <taxon>Bacteria</taxon>
        <taxon>Bacillati</taxon>
        <taxon>Bacillota</taxon>
        <taxon>Bacilli</taxon>
        <taxon>Bacillales</taxon>
        <taxon>Anoxybacillaceae</taxon>
        <taxon>Geobacillus</taxon>
    </lineage>
</organism>
<dbReference type="Pfam" id="PF12873">
    <property type="entry name" value="DUF3825"/>
    <property type="match status" value="1"/>
</dbReference>
<dbReference type="AlphaFoldDB" id="A0A7U9P4R8"/>
<evidence type="ECO:0000259" key="1">
    <source>
        <dbReference type="Pfam" id="PF12873"/>
    </source>
</evidence>
<accession>A0A7U9P4R8</accession>
<evidence type="ECO:0000313" key="3">
    <source>
        <dbReference type="Proteomes" id="UP000018339"/>
    </source>
</evidence>
<dbReference type="InterPro" id="IPR024437">
    <property type="entry name" value="DUF3825"/>
</dbReference>
<comment type="caution">
    <text evidence="2">The sequence shown here is derived from an EMBL/GenBank/DDBJ whole genome shotgun (WGS) entry which is preliminary data.</text>
</comment>
<dbReference type="Proteomes" id="UP000018339">
    <property type="component" value="Unassembled WGS sequence"/>
</dbReference>
<sequence>MANGCELITTKDEYTEYTLYNDAWLGQKEKFERKLEYLATLAKEENWDFVDEEYKVPGKKYPILENYLIFTYDRLKQENKIAISKDGEYMCFNTGLQTQYDEDIYAFFMRNNKPNVKQKWFFVKFCKESDADLAKFSPLPEIANYFENPADLLLDRRLLPIRINYEHIIKDNRDRFKQCVSYNEHELRQALESAVKQAEKKAIRNYKTAIPQFYTNKQTGESKIQLLLPLCIKDKINVDLALVVEKQENAYIAKTVLPLDWAYMNSRRIARPDTDWINFLFKEQKEQ</sequence>
<keyword evidence="3" id="KW-1185">Reference proteome</keyword>
<name>A0A7U9P4R8_GEOTM</name>
<proteinExistence type="predicted"/>
<gene>
    <name evidence="2" type="ORF">T260_18025</name>
</gene>
<dbReference type="RefSeq" id="WP_023634603.1">
    <property type="nucleotide sequence ID" value="NZ_AYSF01000109.1"/>
</dbReference>
<reference evidence="2 3" key="1">
    <citation type="journal article" date="2014" name="Genome Announc.">
        <title>Draft Genome Sequence of Geobacillus thermopakistaniensis Strain MAS1.</title>
        <authorList>
            <person name="Siddiqui M.A."/>
            <person name="Rashid N."/>
            <person name="Ayyampalayam S."/>
            <person name="Whitman W.B."/>
        </authorList>
    </citation>
    <scope>NUCLEOTIDE SEQUENCE [LARGE SCALE GENOMIC DNA]</scope>
    <source>
        <strain evidence="2 3">MAS1</strain>
    </source>
</reference>
<dbReference type="EMBL" id="AYSF01000109">
    <property type="protein sequence ID" value="ESU70635.1"/>
    <property type="molecule type" value="Genomic_DNA"/>
</dbReference>